<reference evidence="13 14" key="1">
    <citation type="submission" date="2018-05" db="EMBL/GenBank/DDBJ databases">
        <title>Draft Genome Sequences for a Diverse set of 7 Haemophilus Species.</title>
        <authorList>
            <person name="Nichols M."/>
            <person name="Topaz N."/>
            <person name="Wang X."/>
            <person name="Wang X."/>
            <person name="Boxrud D."/>
        </authorList>
    </citation>
    <scope>NUCLEOTIDE SEQUENCE [LARGE SCALE GENOMIC DNA]</scope>
    <source>
        <strain evidence="13 14">C2008001710</strain>
    </source>
</reference>
<dbReference type="InterPro" id="IPR000821">
    <property type="entry name" value="Ala_racemase"/>
</dbReference>
<dbReference type="PANTHER" id="PTHR30511">
    <property type="entry name" value="ALANINE RACEMASE"/>
    <property type="match status" value="1"/>
</dbReference>
<dbReference type="InterPro" id="IPR001608">
    <property type="entry name" value="Ala_racemase_N"/>
</dbReference>
<dbReference type="GO" id="GO:0030632">
    <property type="term" value="P:D-alanine biosynthetic process"/>
    <property type="evidence" value="ECO:0007669"/>
    <property type="project" value="UniProtKB-UniRule"/>
</dbReference>
<feature type="modified residue" description="N6-(pyridoxal phosphate)lysine" evidence="9 10">
    <location>
        <position position="36"/>
    </location>
</feature>
<dbReference type="Gene3D" id="3.20.20.10">
    <property type="entry name" value="Alanine racemase"/>
    <property type="match status" value="1"/>
</dbReference>
<feature type="domain" description="Alanine racemase C-terminal" evidence="12">
    <location>
        <begin position="235"/>
        <end position="359"/>
    </location>
</feature>
<dbReference type="CDD" id="cd06827">
    <property type="entry name" value="PLPDE_III_AR_proteobact"/>
    <property type="match status" value="1"/>
</dbReference>
<proteinExistence type="inferred from homology"/>
<evidence type="ECO:0000256" key="11">
    <source>
        <dbReference type="PIRSR" id="PIRSR600821-52"/>
    </source>
</evidence>
<name>A0A369Z350_HAEPA</name>
<dbReference type="SUPFAM" id="SSF50621">
    <property type="entry name" value="Alanine racemase C-terminal domain-like"/>
    <property type="match status" value="1"/>
</dbReference>
<evidence type="ECO:0000256" key="6">
    <source>
        <dbReference type="ARBA" id="ARBA00022898"/>
    </source>
</evidence>
<accession>A0A369Z350</accession>
<dbReference type="EMBL" id="QEPW01000019">
    <property type="protein sequence ID" value="RDE89452.1"/>
    <property type="molecule type" value="Genomic_DNA"/>
</dbReference>
<sequence length="360" mass="39532">MNVKPATAKISSLALKHNLQVIKEKAPHSKIIAVVKANAYGHGVVFVSSALESMVDCFAVARLEEALSLRSNGIIKPILLLEGFFDEKDLPIIAVNNIETVVHNREQLEALKRAVVPSPIKVWLKIDTGMHRLGVSLDEVDYFYQELKKLPQIQPHLGFVSHFSRADELDSDYTQVQLDRFLQATKDKAGERTIAASGGILFWPEAHLDCIRPGIIMYGISPTDTVGAEFGLTPVMNLTSSLLSVRDHKKGEPVGYGGIWTSPKDTKIGVVAIGYGDGYPRDVPEGTPVYLNGRIVPIVGRVSMDMLTVDLGADSQDKVGDEVILWGKELPIETVAKYSGILSYELITKLTPRVITEYVD</sequence>
<dbReference type="Pfam" id="PF01168">
    <property type="entry name" value="Ala_racemase_N"/>
    <property type="match status" value="1"/>
</dbReference>
<feature type="binding site" evidence="9 11">
    <location>
        <position position="304"/>
    </location>
    <ligand>
        <name>substrate</name>
    </ligand>
</feature>
<dbReference type="SMART" id="SM01005">
    <property type="entry name" value="Ala_racemase_C"/>
    <property type="match status" value="1"/>
</dbReference>
<gene>
    <name evidence="13" type="primary">alr</name>
    <name evidence="13" type="ORF">DPV87_09250</name>
</gene>
<dbReference type="RefSeq" id="WP_111315956.1">
    <property type="nucleotide sequence ID" value="NZ_QEPW01000019.1"/>
</dbReference>
<evidence type="ECO:0000256" key="2">
    <source>
        <dbReference type="ARBA" id="ARBA00001933"/>
    </source>
</evidence>
<evidence type="ECO:0000256" key="9">
    <source>
        <dbReference type="HAMAP-Rule" id="MF_01201"/>
    </source>
</evidence>
<dbReference type="SUPFAM" id="SSF51419">
    <property type="entry name" value="PLP-binding barrel"/>
    <property type="match status" value="1"/>
</dbReference>
<organism evidence="13 14">
    <name type="scientific">Haemophilus parainfluenzae</name>
    <dbReference type="NCBI Taxonomy" id="729"/>
    <lineage>
        <taxon>Bacteria</taxon>
        <taxon>Pseudomonadati</taxon>
        <taxon>Pseudomonadota</taxon>
        <taxon>Gammaproteobacteria</taxon>
        <taxon>Pasteurellales</taxon>
        <taxon>Pasteurellaceae</taxon>
        <taxon>Haemophilus</taxon>
    </lineage>
</organism>
<dbReference type="FunFam" id="3.20.20.10:FF:000002">
    <property type="entry name" value="Alanine racemase"/>
    <property type="match status" value="1"/>
</dbReference>
<dbReference type="FunFam" id="2.40.37.10:FF:000002">
    <property type="entry name" value="Alanine racemase"/>
    <property type="match status" value="1"/>
</dbReference>
<feature type="active site" description="Proton acceptor; specific for L-alanine" evidence="9">
    <location>
        <position position="256"/>
    </location>
</feature>
<dbReference type="PRINTS" id="PR00992">
    <property type="entry name" value="ALARACEMASE"/>
</dbReference>
<dbReference type="AlphaFoldDB" id="A0A369Z350"/>
<evidence type="ECO:0000256" key="7">
    <source>
        <dbReference type="ARBA" id="ARBA00023235"/>
    </source>
</evidence>
<protein>
    <recommendedName>
        <fullName evidence="5 9">Alanine racemase</fullName>
        <ecNumber evidence="5 9">5.1.1.1</ecNumber>
    </recommendedName>
</protein>
<comment type="caution">
    <text evidence="13">The sequence shown here is derived from an EMBL/GenBank/DDBJ whole genome shotgun (WGS) entry which is preliminary data.</text>
</comment>
<keyword evidence="6 9" id="KW-0663">Pyridoxal phosphate</keyword>
<dbReference type="PROSITE" id="PS00395">
    <property type="entry name" value="ALANINE_RACEMASE"/>
    <property type="match status" value="1"/>
</dbReference>
<comment type="similarity">
    <text evidence="4 9">Belongs to the alanine racemase family.</text>
</comment>
<dbReference type="Pfam" id="PF00842">
    <property type="entry name" value="Ala_racemase_C"/>
    <property type="match status" value="1"/>
</dbReference>
<dbReference type="GO" id="GO:0030170">
    <property type="term" value="F:pyridoxal phosphate binding"/>
    <property type="evidence" value="ECO:0007669"/>
    <property type="project" value="UniProtKB-UniRule"/>
</dbReference>
<dbReference type="GO" id="GO:0008784">
    <property type="term" value="F:alanine racemase activity"/>
    <property type="evidence" value="ECO:0007669"/>
    <property type="project" value="UniProtKB-UniRule"/>
</dbReference>
<comment type="pathway">
    <text evidence="3">Cell wall biogenesis; peptidoglycan biosynthesis.</text>
</comment>
<dbReference type="PANTHER" id="PTHR30511:SF4">
    <property type="entry name" value="ALANINE RACEMASE, BIOSYNTHETIC"/>
    <property type="match status" value="1"/>
</dbReference>
<comment type="function">
    <text evidence="9">Catalyzes the interconversion of L-alanine and D-alanine. May also act on other amino acids.</text>
</comment>
<comment type="pathway">
    <text evidence="8 9">Amino-acid biosynthesis; D-alanine biosynthesis; D-alanine from L-alanine: step 1/1.</text>
</comment>
<comment type="catalytic activity">
    <reaction evidence="1 9">
        <text>L-alanine = D-alanine</text>
        <dbReference type="Rhea" id="RHEA:20249"/>
        <dbReference type="ChEBI" id="CHEBI:57416"/>
        <dbReference type="ChEBI" id="CHEBI:57972"/>
        <dbReference type="EC" id="5.1.1.1"/>
    </reaction>
</comment>
<dbReference type="HAMAP" id="MF_01201">
    <property type="entry name" value="Ala_racemase"/>
    <property type="match status" value="1"/>
</dbReference>
<evidence type="ECO:0000256" key="1">
    <source>
        <dbReference type="ARBA" id="ARBA00000316"/>
    </source>
</evidence>
<dbReference type="NCBIfam" id="TIGR00492">
    <property type="entry name" value="alr"/>
    <property type="match status" value="1"/>
</dbReference>
<dbReference type="UniPathway" id="UPA00042">
    <property type="reaction ID" value="UER00497"/>
</dbReference>
<evidence type="ECO:0000256" key="10">
    <source>
        <dbReference type="PIRSR" id="PIRSR600821-50"/>
    </source>
</evidence>
<feature type="binding site" evidence="9 11">
    <location>
        <position position="132"/>
    </location>
    <ligand>
        <name>substrate</name>
    </ligand>
</feature>
<dbReference type="GO" id="GO:0005829">
    <property type="term" value="C:cytosol"/>
    <property type="evidence" value="ECO:0007669"/>
    <property type="project" value="TreeGrafter"/>
</dbReference>
<dbReference type="Proteomes" id="UP000253910">
    <property type="component" value="Unassembled WGS sequence"/>
</dbReference>
<dbReference type="InterPro" id="IPR011079">
    <property type="entry name" value="Ala_racemase_C"/>
</dbReference>
<evidence type="ECO:0000313" key="14">
    <source>
        <dbReference type="Proteomes" id="UP000253910"/>
    </source>
</evidence>
<evidence type="ECO:0000256" key="4">
    <source>
        <dbReference type="ARBA" id="ARBA00007880"/>
    </source>
</evidence>
<dbReference type="InterPro" id="IPR029066">
    <property type="entry name" value="PLP-binding_barrel"/>
</dbReference>
<evidence type="ECO:0000313" key="13">
    <source>
        <dbReference type="EMBL" id="RDE89452.1"/>
    </source>
</evidence>
<dbReference type="InterPro" id="IPR009006">
    <property type="entry name" value="Ala_racemase/Decarboxylase_C"/>
</dbReference>
<evidence type="ECO:0000256" key="3">
    <source>
        <dbReference type="ARBA" id="ARBA00004752"/>
    </source>
</evidence>
<dbReference type="Gene3D" id="2.40.37.10">
    <property type="entry name" value="Lyase, Ornithine Decarboxylase, Chain A, domain 1"/>
    <property type="match status" value="1"/>
</dbReference>
<dbReference type="InterPro" id="IPR020622">
    <property type="entry name" value="Ala_racemase_pyridoxalP-BS"/>
</dbReference>
<evidence type="ECO:0000259" key="12">
    <source>
        <dbReference type="SMART" id="SM01005"/>
    </source>
</evidence>
<dbReference type="EC" id="5.1.1.1" evidence="5 9"/>
<evidence type="ECO:0000256" key="5">
    <source>
        <dbReference type="ARBA" id="ARBA00013089"/>
    </source>
</evidence>
<keyword evidence="7 9" id="KW-0413">Isomerase</keyword>
<comment type="cofactor">
    <cofactor evidence="2 9 10">
        <name>pyridoxal 5'-phosphate</name>
        <dbReference type="ChEBI" id="CHEBI:597326"/>
    </cofactor>
</comment>
<evidence type="ECO:0000256" key="8">
    <source>
        <dbReference type="ARBA" id="ARBA00037912"/>
    </source>
</evidence>
<feature type="active site" description="Proton acceptor; specific for D-alanine" evidence="9">
    <location>
        <position position="36"/>
    </location>
</feature>